<evidence type="ECO:0000256" key="2">
    <source>
        <dbReference type="ARBA" id="ARBA00002659"/>
    </source>
</evidence>
<dbReference type="PRINTS" id="PR00476">
    <property type="entry name" value="PHFRCTKINASE"/>
</dbReference>
<dbReference type="PANTHER" id="PTHR13697">
    <property type="entry name" value="PHOSPHOFRUCTOKINASE"/>
    <property type="match status" value="1"/>
</dbReference>
<evidence type="ECO:0000256" key="8">
    <source>
        <dbReference type="ARBA" id="ARBA00022723"/>
    </source>
</evidence>
<name>U5NG45_9MOLU</name>
<dbReference type="EMBL" id="CP006771">
    <property type="protein sequence ID" value="AGX89164.1"/>
    <property type="molecule type" value="Genomic_DNA"/>
</dbReference>
<dbReference type="HOGENOM" id="CLU_020655_0_1_14"/>
<evidence type="ECO:0000256" key="1">
    <source>
        <dbReference type="ARBA" id="ARBA00001946"/>
    </source>
</evidence>
<protein>
    <recommendedName>
        <fullName evidence="5">6-phosphofructokinase</fullName>
        <ecNumber evidence="5">2.7.1.11</ecNumber>
    </recommendedName>
</protein>
<dbReference type="Pfam" id="PF00365">
    <property type="entry name" value="PFK"/>
    <property type="match status" value="1"/>
</dbReference>
<dbReference type="GO" id="GO:0016208">
    <property type="term" value="F:AMP binding"/>
    <property type="evidence" value="ECO:0007669"/>
    <property type="project" value="TreeGrafter"/>
</dbReference>
<evidence type="ECO:0000256" key="14">
    <source>
        <dbReference type="ARBA" id="ARBA00038478"/>
    </source>
</evidence>
<dbReference type="OrthoDB" id="9802503at2"/>
<evidence type="ECO:0000256" key="12">
    <source>
        <dbReference type="ARBA" id="ARBA00022842"/>
    </source>
</evidence>
<comment type="function">
    <text evidence="2">Catalyzes the phosphorylation of D-fructose 6-phosphate to fructose 1,6-bisphosphate by ATP, the first committing step of glycolysis.</text>
</comment>
<dbReference type="GO" id="GO:0042802">
    <property type="term" value="F:identical protein binding"/>
    <property type="evidence" value="ECO:0007669"/>
    <property type="project" value="TreeGrafter"/>
</dbReference>
<evidence type="ECO:0000256" key="13">
    <source>
        <dbReference type="ARBA" id="ARBA00023152"/>
    </source>
</evidence>
<dbReference type="RefSeq" id="WP_022770054.1">
    <property type="nucleotide sequence ID" value="NC_022575.1"/>
</dbReference>
<comment type="subcellular location">
    <subcellularLocation>
        <location evidence="3">Cytoplasm</location>
    </subcellularLocation>
</comment>
<dbReference type="Gene3D" id="3.40.50.460">
    <property type="entry name" value="Phosphofructokinase domain"/>
    <property type="match status" value="1"/>
</dbReference>
<dbReference type="Gene3D" id="3.40.50.450">
    <property type="match status" value="1"/>
</dbReference>
<dbReference type="GO" id="GO:0030388">
    <property type="term" value="P:fructose 1,6-bisphosphate metabolic process"/>
    <property type="evidence" value="ECO:0007669"/>
    <property type="project" value="TreeGrafter"/>
</dbReference>
<evidence type="ECO:0000313" key="17">
    <source>
        <dbReference type="EMBL" id="AGX89164.1"/>
    </source>
</evidence>
<keyword evidence="12" id="KW-0460">Magnesium</keyword>
<dbReference type="GO" id="GO:0005524">
    <property type="term" value="F:ATP binding"/>
    <property type="evidence" value="ECO:0007669"/>
    <property type="project" value="UniProtKB-KW"/>
</dbReference>
<evidence type="ECO:0000256" key="6">
    <source>
        <dbReference type="ARBA" id="ARBA00022490"/>
    </source>
</evidence>
<dbReference type="Proteomes" id="UP000017119">
    <property type="component" value="Chromosome"/>
</dbReference>
<evidence type="ECO:0000256" key="3">
    <source>
        <dbReference type="ARBA" id="ARBA00004496"/>
    </source>
</evidence>
<dbReference type="GO" id="GO:0070095">
    <property type="term" value="F:fructose-6-phosphate binding"/>
    <property type="evidence" value="ECO:0007669"/>
    <property type="project" value="TreeGrafter"/>
</dbReference>
<keyword evidence="18" id="KW-1185">Reference proteome</keyword>
<dbReference type="KEGG" id="mpv:PRV_02130"/>
<dbReference type="GO" id="GO:0046872">
    <property type="term" value="F:metal ion binding"/>
    <property type="evidence" value="ECO:0007669"/>
    <property type="project" value="UniProtKB-KW"/>
</dbReference>
<evidence type="ECO:0000256" key="15">
    <source>
        <dbReference type="ARBA" id="ARBA00048070"/>
    </source>
</evidence>
<sequence length="329" mass="36752">MRRVAILSSGGDSPGMNSTIYSFSSLINKKGYEVFYIEDGYQGFIEGRYKEINLDQLKKEVYSPGTFIGSSRSSEFRASGEAREKGVRYLKEKNIEALVILGGNGSYEGGKLISQLGMPVILLPATIDNDVTSTHYTIGFFSSLEEIFQAIKKIWYTAESHSQLTFVEVMGRDCSDLAVLASTASPLVDYVITSKNVPNFQELKQKIKFLREEKGRKGIVIVISEKILGKEVLPSMEELTKNLEKELSFTIRGCVLGHVQRGAIPTSWELFVSSQFGKEAFISFDKKEFDIAIGFDGFNFYRTPISELSSNSKGDRMTLIEEKNSLSFS</sequence>
<dbReference type="InterPro" id="IPR035966">
    <property type="entry name" value="PKF_sf"/>
</dbReference>
<evidence type="ECO:0000256" key="10">
    <source>
        <dbReference type="ARBA" id="ARBA00022777"/>
    </source>
</evidence>
<evidence type="ECO:0000256" key="4">
    <source>
        <dbReference type="ARBA" id="ARBA00004679"/>
    </source>
</evidence>
<keyword evidence="10 17" id="KW-0418">Kinase</keyword>
<dbReference type="InterPro" id="IPR000023">
    <property type="entry name" value="Phosphofructokinase_dom"/>
</dbReference>
<gene>
    <name evidence="17" type="ORF">PRV_02130</name>
</gene>
<keyword evidence="9" id="KW-0547">Nucleotide-binding</keyword>
<reference evidence="17 18" key="1">
    <citation type="journal article" date="2013" name="Genome Announc.">
        <title>Genome Sequence of Mycoplasma parvum (Formerly Eperythrozoon parvum), a Diminutive Hemoplasma of the Pig.</title>
        <authorList>
            <person name="do Nascimento N.C."/>
            <person name="Dos Santos A.P."/>
            <person name="Chu Y."/>
            <person name="Guimaraes A.M."/>
            <person name="Pagliaro A."/>
            <person name="Messick J.B."/>
        </authorList>
    </citation>
    <scope>NUCLEOTIDE SEQUENCE [LARGE SCALE GENOMIC DNA]</scope>
    <source>
        <strain evidence="17 18">Indiana</strain>
    </source>
</reference>
<keyword evidence="7" id="KW-0808">Transferase</keyword>
<organism evidence="17 18">
    <name type="scientific">Mycoplasma parvum str. Indiana</name>
    <dbReference type="NCBI Taxonomy" id="1403316"/>
    <lineage>
        <taxon>Bacteria</taxon>
        <taxon>Bacillati</taxon>
        <taxon>Mycoplasmatota</taxon>
        <taxon>Mollicutes</taxon>
        <taxon>Mycoplasmataceae</taxon>
        <taxon>Mycoplasma</taxon>
    </lineage>
</organism>
<dbReference type="PATRIC" id="fig|1403316.3.peg.395"/>
<dbReference type="GO" id="GO:0005945">
    <property type="term" value="C:6-phosphofructokinase complex"/>
    <property type="evidence" value="ECO:0007669"/>
    <property type="project" value="TreeGrafter"/>
</dbReference>
<proteinExistence type="inferred from homology"/>
<comment type="cofactor">
    <cofactor evidence="1">
        <name>Mg(2+)</name>
        <dbReference type="ChEBI" id="CHEBI:18420"/>
    </cofactor>
</comment>
<comment type="similarity">
    <text evidence="14">Belongs to the phosphofructokinase type A (PFKA) family.</text>
</comment>
<dbReference type="EC" id="2.7.1.11" evidence="5"/>
<dbReference type="SUPFAM" id="SSF53784">
    <property type="entry name" value="Phosphofructokinase"/>
    <property type="match status" value="1"/>
</dbReference>
<evidence type="ECO:0000256" key="7">
    <source>
        <dbReference type="ARBA" id="ARBA00022679"/>
    </source>
</evidence>
<comment type="catalytic activity">
    <reaction evidence="15">
        <text>beta-D-fructose 6-phosphate + ATP = beta-D-fructose 1,6-bisphosphate + ADP + H(+)</text>
        <dbReference type="Rhea" id="RHEA:16109"/>
        <dbReference type="ChEBI" id="CHEBI:15378"/>
        <dbReference type="ChEBI" id="CHEBI:30616"/>
        <dbReference type="ChEBI" id="CHEBI:32966"/>
        <dbReference type="ChEBI" id="CHEBI:57634"/>
        <dbReference type="ChEBI" id="CHEBI:456216"/>
        <dbReference type="EC" id="2.7.1.11"/>
    </reaction>
</comment>
<dbReference type="AlphaFoldDB" id="U5NG45"/>
<dbReference type="PIRSF" id="PIRSF000532">
    <property type="entry name" value="ATP_PFK_prok"/>
    <property type="match status" value="1"/>
</dbReference>
<comment type="pathway">
    <text evidence="4">Carbohydrate degradation; glycolysis; D-glyceraldehyde 3-phosphate and glycerone phosphate from D-glucose: step 3/4.</text>
</comment>
<evidence type="ECO:0000256" key="11">
    <source>
        <dbReference type="ARBA" id="ARBA00022840"/>
    </source>
</evidence>
<dbReference type="GO" id="GO:0048029">
    <property type="term" value="F:monosaccharide binding"/>
    <property type="evidence" value="ECO:0007669"/>
    <property type="project" value="TreeGrafter"/>
</dbReference>
<keyword evidence="8" id="KW-0479">Metal-binding</keyword>
<evidence type="ECO:0000313" key="18">
    <source>
        <dbReference type="Proteomes" id="UP000017119"/>
    </source>
</evidence>
<dbReference type="GO" id="GO:0003872">
    <property type="term" value="F:6-phosphofructokinase activity"/>
    <property type="evidence" value="ECO:0007669"/>
    <property type="project" value="UniProtKB-EC"/>
</dbReference>
<dbReference type="UniPathway" id="UPA00109">
    <property type="reaction ID" value="UER00182"/>
</dbReference>
<dbReference type="NCBIfam" id="NF002872">
    <property type="entry name" value="PRK03202.1"/>
    <property type="match status" value="1"/>
</dbReference>
<dbReference type="InterPro" id="IPR022953">
    <property type="entry name" value="ATP_PFK"/>
</dbReference>
<feature type="domain" description="Phosphofructokinase" evidence="16">
    <location>
        <begin position="3"/>
        <end position="281"/>
    </location>
</feature>
<dbReference type="PANTHER" id="PTHR13697:SF4">
    <property type="entry name" value="ATP-DEPENDENT 6-PHOSPHOFRUCTOKINASE"/>
    <property type="match status" value="1"/>
</dbReference>
<keyword evidence="6" id="KW-0963">Cytoplasm</keyword>
<dbReference type="InterPro" id="IPR012003">
    <property type="entry name" value="ATP_PFK_prok-type"/>
</dbReference>
<evidence type="ECO:0000256" key="9">
    <source>
        <dbReference type="ARBA" id="ARBA00022741"/>
    </source>
</evidence>
<dbReference type="GO" id="GO:0006002">
    <property type="term" value="P:fructose 6-phosphate metabolic process"/>
    <property type="evidence" value="ECO:0007669"/>
    <property type="project" value="InterPro"/>
</dbReference>
<dbReference type="GO" id="GO:0061621">
    <property type="term" value="P:canonical glycolysis"/>
    <property type="evidence" value="ECO:0007669"/>
    <property type="project" value="TreeGrafter"/>
</dbReference>
<keyword evidence="11" id="KW-0067">ATP-binding</keyword>
<dbReference type="STRING" id="1403316.PRV_02130"/>
<evidence type="ECO:0000256" key="5">
    <source>
        <dbReference type="ARBA" id="ARBA00012055"/>
    </source>
</evidence>
<keyword evidence="13" id="KW-0324">Glycolysis</keyword>
<evidence type="ECO:0000259" key="16">
    <source>
        <dbReference type="Pfam" id="PF00365"/>
    </source>
</evidence>
<accession>U5NG45</accession>